<reference evidence="6" key="2">
    <citation type="submission" date="2021-04" db="EMBL/GenBank/DDBJ databases">
        <authorList>
            <person name="Gilroy R."/>
        </authorList>
    </citation>
    <scope>NUCLEOTIDE SEQUENCE</scope>
    <source>
        <strain evidence="6">CHK33-7979</strain>
    </source>
</reference>
<dbReference type="Proteomes" id="UP000886824">
    <property type="component" value="Unassembled WGS sequence"/>
</dbReference>
<feature type="domain" description="HTH lysR-type" evidence="5">
    <location>
        <begin position="1"/>
        <end position="58"/>
    </location>
</feature>
<dbReference type="SUPFAM" id="SSF46785">
    <property type="entry name" value="Winged helix' DNA-binding domain"/>
    <property type="match status" value="1"/>
</dbReference>
<dbReference type="SUPFAM" id="SSF53850">
    <property type="entry name" value="Periplasmic binding protein-like II"/>
    <property type="match status" value="1"/>
</dbReference>
<keyword evidence="2" id="KW-0805">Transcription regulation</keyword>
<evidence type="ECO:0000256" key="3">
    <source>
        <dbReference type="ARBA" id="ARBA00023125"/>
    </source>
</evidence>
<dbReference type="GO" id="GO:0003700">
    <property type="term" value="F:DNA-binding transcription factor activity"/>
    <property type="evidence" value="ECO:0007669"/>
    <property type="project" value="InterPro"/>
</dbReference>
<evidence type="ECO:0000313" key="7">
    <source>
        <dbReference type="Proteomes" id="UP000886824"/>
    </source>
</evidence>
<keyword evidence="4" id="KW-0804">Transcription</keyword>
<dbReference type="GO" id="GO:0032993">
    <property type="term" value="C:protein-DNA complex"/>
    <property type="evidence" value="ECO:0007669"/>
    <property type="project" value="TreeGrafter"/>
</dbReference>
<dbReference type="FunFam" id="1.10.10.10:FF:000001">
    <property type="entry name" value="LysR family transcriptional regulator"/>
    <property type="match status" value="1"/>
</dbReference>
<proteinExistence type="inferred from homology"/>
<reference evidence="6" key="1">
    <citation type="journal article" date="2021" name="PeerJ">
        <title>Extensive microbial diversity within the chicken gut microbiome revealed by metagenomics and culture.</title>
        <authorList>
            <person name="Gilroy R."/>
            <person name="Ravi A."/>
            <person name="Getino M."/>
            <person name="Pursley I."/>
            <person name="Horton D.L."/>
            <person name="Alikhan N.F."/>
            <person name="Baker D."/>
            <person name="Gharbi K."/>
            <person name="Hall N."/>
            <person name="Watson M."/>
            <person name="Adriaenssens E.M."/>
            <person name="Foster-Nyarko E."/>
            <person name="Jarju S."/>
            <person name="Secka A."/>
            <person name="Antonio M."/>
            <person name="Oren A."/>
            <person name="Chaudhuri R.R."/>
            <person name="La Ragione R."/>
            <person name="Hildebrand F."/>
            <person name="Pallen M.J."/>
        </authorList>
    </citation>
    <scope>NUCLEOTIDE SEQUENCE</scope>
    <source>
        <strain evidence="6">CHK33-7979</strain>
    </source>
</reference>
<keyword evidence="3" id="KW-0238">DNA-binding</keyword>
<dbReference type="Gene3D" id="1.10.10.10">
    <property type="entry name" value="Winged helix-like DNA-binding domain superfamily/Winged helix DNA-binding domain"/>
    <property type="match status" value="1"/>
</dbReference>
<evidence type="ECO:0000256" key="4">
    <source>
        <dbReference type="ARBA" id="ARBA00023163"/>
    </source>
</evidence>
<organism evidence="6 7">
    <name type="scientific">Candidatus Intestinimonas merdavium</name>
    <dbReference type="NCBI Taxonomy" id="2838622"/>
    <lineage>
        <taxon>Bacteria</taxon>
        <taxon>Bacillati</taxon>
        <taxon>Bacillota</taxon>
        <taxon>Clostridia</taxon>
        <taxon>Eubacteriales</taxon>
        <taxon>Intestinimonas</taxon>
    </lineage>
</organism>
<dbReference type="Gene3D" id="3.40.190.290">
    <property type="match status" value="1"/>
</dbReference>
<dbReference type="PANTHER" id="PTHR30346">
    <property type="entry name" value="TRANSCRIPTIONAL DUAL REGULATOR HCAR-RELATED"/>
    <property type="match status" value="1"/>
</dbReference>
<dbReference type="EMBL" id="DXCX01000033">
    <property type="protein sequence ID" value="HIY72970.1"/>
    <property type="molecule type" value="Genomic_DNA"/>
</dbReference>
<evidence type="ECO:0000256" key="1">
    <source>
        <dbReference type="ARBA" id="ARBA00009437"/>
    </source>
</evidence>
<comment type="caution">
    <text evidence="6">The sequence shown here is derived from an EMBL/GenBank/DDBJ whole genome shotgun (WGS) entry which is preliminary data.</text>
</comment>
<gene>
    <name evidence="6" type="ORF">H9826_03185</name>
</gene>
<sequence>MNLDYLRYFVRLAEVGHYTKAAEQLCITQPSLSHAIRQLEAELGVPLFERAGRNTTLTRFGAEFLDCARQTLSTLDQGVSSLQRSAQGEGLIRLGFLRPLGIEYIPRLAARFLEANPGKRLRFEFHTDRTRGLLEGLLARNFDLVFSSRPAPDLGLTALPVTQQDLVLIAPKDHPLAGRHSVDLLEALPYPQVYFSRSSGLRDLVDSLFTAVGGTPIIAYETEEDQVIAGLVAQGFGIAVVPYMDLLLKLDLAILQISAPPYRRDFFLVTNDAVFLSPAAQAFRTFVLHCSSGAASISPPPPFLWNHR</sequence>
<dbReference type="GO" id="GO:0003677">
    <property type="term" value="F:DNA binding"/>
    <property type="evidence" value="ECO:0007669"/>
    <property type="project" value="UniProtKB-KW"/>
</dbReference>
<dbReference type="Pfam" id="PF00126">
    <property type="entry name" value="HTH_1"/>
    <property type="match status" value="1"/>
</dbReference>
<dbReference type="PROSITE" id="PS50931">
    <property type="entry name" value="HTH_LYSR"/>
    <property type="match status" value="1"/>
</dbReference>
<dbReference type="InterPro" id="IPR036388">
    <property type="entry name" value="WH-like_DNA-bd_sf"/>
</dbReference>
<comment type="similarity">
    <text evidence="1">Belongs to the LysR transcriptional regulatory family.</text>
</comment>
<dbReference type="AlphaFoldDB" id="A0A9D1Z498"/>
<dbReference type="InterPro" id="IPR000847">
    <property type="entry name" value="LysR_HTH_N"/>
</dbReference>
<dbReference type="InterPro" id="IPR005119">
    <property type="entry name" value="LysR_subst-bd"/>
</dbReference>
<dbReference type="PANTHER" id="PTHR30346:SF28">
    <property type="entry name" value="HTH-TYPE TRANSCRIPTIONAL REGULATOR CYNR"/>
    <property type="match status" value="1"/>
</dbReference>
<evidence type="ECO:0000259" key="5">
    <source>
        <dbReference type="PROSITE" id="PS50931"/>
    </source>
</evidence>
<protein>
    <submittedName>
        <fullName evidence="6">LysR family transcriptional regulator</fullName>
    </submittedName>
</protein>
<accession>A0A9D1Z498</accession>
<dbReference type="InterPro" id="IPR036390">
    <property type="entry name" value="WH_DNA-bd_sf"/>
</dbReference>
<dbReference type="Pfam" id="PF03466">
    <property type="entry name" value="LysR_substrate"/>
    <property type="match status" value="1"/>
</dbReference>
<dbReference type="PRINTS" id="PR00039">
    <property type="entry name" value="HTHLYSR"/>
</dbReference>
<name>A0A9D1Z498_9FIRM</name>
<evidence type="ECO:0000256" key="2">
    <source>
        <dbReference type="ARBA" id="ARBA00023015"/>
    </source>
</evidence>
<evidence type="ECO:0000313" key="6">
    <source>
        <dbReference type="EMBL" id="HIY72970.1"/>
    </source>
</evidence>